<accession>A0A2A2LMH0</accession>
<evidence type="ECO:0000256" key="1">
    <source>
        <dbReference type="SAM" id="Phobius"/>
    </source>
</evidence>
<reference evidence="2 3" key="1">
    <citation type="journal article" date="2017" name="Curr. Biol.">
        <title>Genome architecture and evolution of a unichromosomal asexual nematode.</title>
        <authorList>
            <person name="Fradin H."/>
            <person name="Zegar C."/>
            <person name="Gutwein M."/>
            <person name="Lucas J."/>
            <person name="Kovtun M."/>
            <person name="Corcoran D."/>
            <person name="Baugh L.R."/>
            <person name="Kiontke K."/>
            <person name="Gunsalus K."/>
            <person name="Fitch D.H."/>
            <person name="Piano F."/>
        </authorList>
    </citation>
    <scope>NUCLEOTIDE SEQUENCE [LARGE SCALE GENOMIC DNA]</scope>
    <source>
        <strain evidence="2">PF1309</strain>
    </source>
</reference>
<sequence length="168" mass="19789">MSLSLLTPRLVSGRALTQILAIRAASGGGMVYKSGKQSLQLSEPGYFVYERDVSRDKRYTNPQKPGDTPYRFLVRRLHHAYEIYPLFFLTGVWFVLFCYTIWYSFEKIEIWLDRSQSTPPWDWERVRNNYWKKPTLVYDPEGKTHVRLEIMEKLQDEMVAAAKARGTR</sequence>
<gene>
    <name evidence="2" type="ORF">WR25_14217</name>
</gene>
<name>A0A2A2LMH0_9BILA</name>
<keyword evidence="3" id="KW-1185">Reference proteome</keyword>
<protein>
    <submittedName>
        <fullName evidence="2">Uncharacterized protein</fullName>
    </submittedName>
</protein>
<keyword evidence="1" id="KW-0472">Membrane</keyword>
<organism evidence="2 3">
    <name type="scientific">Diploscapter pachys</name>
    <dbReference type="NCBI Taxonomy" id="2018661"/>
    <lineage>
        <taxon>Eukaryota</taxon>
        <taxon>Metazoa</taxon>
        <taxon>Ecdysozoa</taxon>
        <taxon>Nematoda</taxon>
        <taxon>Chromadorea</taxon>
        <taxon>Rhabditida</taxon>
        <taxon>Rhabditina</taxon>
        <taxon>Rhabditomorpha</taxon>
        <taxon>Rhabditoidea</taxon>
        <taxon>Rhabditidae</taxon>
        <taxon>Diploscapter</taxon>
    </lineage>
</organism>
<evidence type="ECO:0000313" key="2">
    <source>
        <dbReference type="EMBL" id="PAV87412.1"/>
    </source>
</evidence>
<dbReference type="AlphaFoldDB" id="A0A2A2LMH0"/>
<evidence type="ECO:0000313" key="3">
    <source>
        <dbReference type="Proteomes" id="UP000218231"/>
    </source>
</evidence>
<proteinExistence type="predicted"/>
<dbReference type="OrthoDB" id="5826678at2759"/>
<dbReference type="Proteomes" id="UP000218231">
    <property type="component" value="Unassembled WGS sequence"/>
</dbReference>
<feature type="transmembrane region" description="Helical" evidence="1">
    <location>
        <begin position="83"/>
        <end position="105"/>
    </location>
</feature>
<dbReference type="STRING" id="2018661.A0A2A2LMH0"/>
<dbReference type="EMBL" id="LIAE01006569">
    <property type="protein sequence ID" value="PAV87412.1"/>
    <property type="molecule type" value="Genomic_DNA"/>
</dbReference>
<keyword evidence="1" id="KW-0812">Transmembrane</keyword>
<comment type="caution">
    <text evidence="2">The sequence shown here is derived from an EMBL/GenBank/DDBJ whole genome shotgun (WGS) entry which is preliminary data.</text>
</comment>
<keyword evidence="1" id="KW-1133">Transmembrane helix</keyword>